<dbReference type="PANTHER" id="PTHR24166">
    <property type="entry name" value="ROLLING PEBBLES, ISOFORM B"/>
    <property type="match status" value="1"/>
</dbReference>
<reference evidence="5 6" key="1">
    <citation type="submission" date="2017-11" db="EMBL/GenBank/DDBJ databases">
        <title>Draft genome sequence of environmental isolate Aeromonas cavernicola sp. nov. MDC 2508.</title>
        <authorList>
            <person name="Colston S.M."/>
            <person name="Navarro A."/>
            <person name="Martinez-Murcia A.J."/>
            <person name="Graf J."/>
        </authorList>
    </citation>
    <scope>NUCLEOTIDE SEQUENCE [LARGE SCALE GENOMIC DNA]</scope>
    <source>
        <strain evidence="5 6">MDC 2508</strain>
    </source>
</reference>
<dbReference type="Proteomes" id="UP000235861">
    <property type="component" value="Unassembled WGS sequence"/>
</dbReference>
<evidence type="ECO:0000313" key="5">
    <source>
        <dbReference type="EMBL" id="PJG60710.1"/>
    </source>
</evidence>
<dbReference type="AlphaFoldDB" id="A0A2H9U9J0"/>
<organism evidence="5 6">
    <name type="scientific">Aeromonas cavernicola</name>
    <dbReference type="NCBI Taxonomy" id="1006623"/>
    <lineage>
        <taxon>Bacteria</taxon>
        <taxon>Pseudomonadati</taxon>
        <taxon>Pseudomonadota</taxon>
        <taxon>Gammaproteobacteria</taxon>
        <taxon>Aeromonadales</taxon>
        <taxon>Aeromonadaceae</taxon>
        <taxon>Aeromonas</taxon>
    </lineage>
</organism>
<dbReference type="PROSITE" id="PS50297">
    <property type="entry name" value="ANK_REP_REGION"/>
    <property type="match status" value="1"/>
</dbReference>
<dbReference type="SMART" id="SM00248">
    <property type="entry name" value="ANK"/>
    <property type="match status" value="2"/>
</dbReference>
<proteinExistence type="predicted"/>
<evidence type="ECO:0000256" key="2">
    <source>
        <dbReference type="ARBA" id="ARBA00023043"/>
    </source>
</evidence>
<keyword evidence="4" id="KW-0732">Signal</keyword>
<evidence type="ECO:0000256" key="4">
    <source>
        <dbReference type="SAM" id="SignalP"/>
    </source>
</evidence>
<evidence type="ECO:0000313" key="6">
    <source>
        <dbReference type="Proteomes" id="UP000235861"/>
    </source>
</evidence>
<dbReference type="InterPro" id="IPR036770">
    <property type="entry name" value="Ankyrin_rpt-contain_sf"/>
</dbReference>
<protein>
    <submittedName>
        <fullName evidence="5">Uncharacterized protein</fullName>
    </submittedName>
</protein>
<dbReference type="SUPFAM" id="SSF48403">
    <property type="entry name" value="Ankyrin repeat"/>
    <property type="match status" value="1"/>
</dbReference>
<gene>
    <name evidence="5" type="ORF">CUC53_00535</name>
</gene>
<dbReference type="InterPro" id="IPR050889">
    <property type="entry name" value="Dendritic_Spine_Reg/Scaffold"/>
</dbReference>
<keyword evidence="1" id="KW-0677">Repeat</keyword>
<dbReference type="OrthoDB" id="307920at2"/>
<dbReference type="PROSITE" id="PS50088">
    <property type="entry name" value="ANK_REPEAT"/>
    <property type="match status" value="1"/>
</dbReference>
<sequence length="167" mass="18032">MKGNRTLLSLLLMLFGVASSAQAEPAADAPQATLDSLKGYFFAAARSGEMSVLNEFLVAGFPVNECNDQSYTALMIAAYQGQMAAVELLLEQGANACLRDKRGHTALMGAIIKGEWRIAKVLYAVDCDRGKPSDNREITDKATMTAAQFAERFGQGERFKALENSAK</sequence>
<feature type="chain" id="PRO_5014133233" evidence="4">
    <location>
        <begin position="24"/>
        <end position="167"/>
    </location>
</feature>
<dbReference type="EMBL" id="PGGC01000004">
    <property type="protein sequence ID" value="PJG60710.1"/>
    <property type="molecule type" value="Genomic_DNA"/>
</dbReference>
<dbReference type="Pfam" id="PF12796">
    <property type="entry name" value="Ank_2"/>
    <property type="match status" value="1"/>
</dbReference>
<feature type="repeat" description="ANK" evidence="3">
    <location>
        <begin position="69"/>
        <end position="101"/>
    </location>
</feature>
<dbReference type="PANTHER" id="PTHR24166:SF48">
    <property type="entry name" value="PROTEIN VAPYRIN"/>
    <property type="match status" value="1"/>
</dbReference>
<accession>A0A2H9U9J0</accession>
<keyword evidence="2 3" id="KW-0040">ANK repeat</keyword>
<dbReference type="InterPro" id="IPR002110">
    <property type="entry name" value="Ankyrin_rpt"/>
</dbReference>
<name>A0A2H9U9J0_9GAMM</name>
<evidence type="ECO:0000256" key="3">
    <source>
        <dbReference type="PROSITE-ProRule" id="PRU00023"/>
    </source>
</evidence>
<dbReference type="Gene3D" id="1.25.40.20">
    <property type="entry name" value="Ankyrin repeat-containing domain"/>
    <property type="match status" value="1"/>
</dbReference>
<comment type="caution">
    <text evidence="5">The sequence shown here is derived from an EMBL/GenBank/DDBJ whole genome shotgun (WGS) entry which is preliminary data.</text>
</comment>
<evidence type="ECO:0000256" key="1">
    <source>
        <dbReference type="ARBA" id="ARBA00022737"/>
    </source>
</evidence>
<feature type="signal peptide" evidence="4">
    <location>
        <begin position="1"/>
        <end position="23"/>
    </location>
</feature>
<dbReference type="RefSeq" id="WP_100292351.1">
    <property type="nucleotide sequence ID" value="NZ_PGGC01000004.1"/>
</dbReference>
<keyword evidence="6" id="KW-1185">Reference proteome</keyword>